<reference evidence="2 3" key="1">
    <citation type="journal article" date="2016" name="Genome Announc.">
        <title>Complete Genome and Plasmid Sequences for Rhodococcus fascians D188 and Draft Sequences for Rhodococcus Isolates PBTS 1 and PBTS 2.</title>
        <authorList>
            <person name="Stamler R.A."/>
            <person name="Vereecke D."/>
            <person name="Zhang Y."/>
            <person name="Schilkey F."/>
            <person name="Devitt N."/>
            <person name="Randall J.J."/>
        </authorList>
    </citation>
    <scope>NUCLEOTIDE SEQUENCE [LARGE SCALE GENOMIC DNA]</scope>
    <source>
        <strain evidence="2 3">PBTS2</strain>
    </source>
</reference>
<evidence type="ECO:0000313" key="2">
    <source>
        <dbReference type="EMBL" id="AMY22015.1"/>
    </source>
</evidence>
<sequence>MLRYRLPPGHTHPMTDVIGELVSADAVVVSVRAKDGALVQVAADRIVALKPLGPKPVRTSEIRALEAAAADGWPGVEQEWITGWQLRFGHGFTGRANSAVPLEPGAAADSETVAAIAARYDARRLTPILALPDRLATAPAGWSTFNETVVMAADISNLVLREGDSPVTVTPEPTADWLSSLRYQGREATTGAAEVVSAVRNGTLGFGAIGNAGVGSIAVGRAAVTAAPDGRSWVGLTSLWVSTEHRRNGLGTLMCGELVRWGRENGATHAYLQVAVDNTDAQSLYRDLGFGEHHRYRYARQDDAIGREPVGRVL</sequence>
<feature type="domain" description="N-acetyltransferase" evidence="1">
    <location>
        <begin position="167"/>
        <end position="311"/>
    </location>
</feature>
<dbReference type="Pfam" id="PF24553">
    <property type="entry name" value="Rv0428c_C"/>
    <property type="match status" value="1"/>
</dbReference>
<dbReference type="CDD" id="cd04301">
    <property type="entry name" value="NAT_SF"/>
    <property type="match status" value="1"/>
</dbReference>
<dbReference type="EMBL" id="CP015220">
    <property type="protein sequence ID" value="AMY22015.1"/>
    <property type="molecule type" value="Genomic_DNA"/>
</dbReference>
<evidence type="ECO:0000313" key="3">
    <source>
        <dbReference type="Proteomes" id="UP000076038"/>
    </source>
</evidence>
<dbReference type="Gene3D" id="3.40.630.30">
    <property type="match status" value="1"/>
</dbReference>
<dbReference type="InterPro" id="IPR016181">
    <property type="entry name" value="Acyl_CoA_acyltransferase"/>
</dbReference>
<dbReference type="SUPFAM" id="SSF55729">
    <property type="entry name" value="Acyl-CoA N-acyltransferases (Nat)"/>
    <property type="match status" value="1"/>
</dbReference>
<dbReference type="RefSeq" id="WP_048317246.1">
    <property type="nucleotide sequence ID" value="NZ_CP015220.1"/>
</dbReference>
<dbReference type="InterPro" id="IPR000182">
    <property type="entry name" value="GNAT_dom"/>
</dbReference>
<dbReference type="PANTHER" id="PTHR43072:SF60">
    <property type="entry name" value="L-2,4-DIAMINOBUTYRIC ACID ACETYLTRANSFERASE"/>
    <property type="match status" value="1"/>
</dbReference>
<gene>
    <name evidence="2" type="ORF">A3Q41_00697</name>
</gene>
<dbReference type="GO" id="GO:0016747">
    <property type="term" value="F:acyltransferase activity, transferring groups other than amino-acyl groups"/>
    <property type="evidence" value="ECO:0007669"/>
    <property type="project" value="InterPro"/>
</dbReference>
<organism evidence="2 3">
    <name type="scientific">Rhodococcoides fascians</name>
    <name type="common">Rhodococcus fascians</name>
    <dbReference type="NCBI Taxonomy" id="1828"/>
    <lineage>
        <taxon>Bacteria</taxon>
        <taxon>Bacillati</taxon>
        <taxon>Actinomycetota</taxon>
        <taxon>Actinomycetes</taxon>
        <taxon>Mycobacteriales</taxon>
        <taxon>Nocardiaceae</taxon>
        <taxon>Rhodococcoides</taxon>
    </lineage>
</organism>
<dbReference type="Proteomes" id="UP000076038">
    <property type="component" value="Chromosome"/>
</dbReference>
<dbReference type="PROSITE" id="PS51186">
    <property type="entry name" value="GNAT"/>
    <property type="match status" value="1"/>
</dbReference>
<accession>A0A143QFQ6</accession>
<dbReference type="KEGG" id="rhs:A3Q41_00697"/>
<dbReference type="InterPro" id="IPR056935">
    <property type="entry name" value="Rv0428c-like_C"/>
</dbReference>
<reference evidence="3" key="2">
    <citation type="submission" date="2016-04" db="EMBL/GenBank/DDBJ databases">
        <title>Complete Genome and Plasmid Sequences for Rhodococcus fascians D188 and Draft Sequences for Rhodococcus spp. Isolates PBTS 1 and PBTS 2.</title>
        <authorList>
            <person name="Stamer R."/>
            <person name="Vereecke D."/>
            <person name="Zhang Y."/>
            <person name="Schilkey F."/>
            <person name="Devitt N."/>
            <person name="Randall J."/>
        </authorList>
    </citation>
    <scope>NUCLEOTIDE SEQUENCE [LARGE SCALE GENOMIC DNA]</scope>
    <source>
        <strain evidence="3">PBTS2</strain>
    </source>
</reference>
<dbReference type="PANTHER" id="PTHR43072">
    <property type="entry name" value="N-ACETYLTRANSFERASE"/>
    <property type="match status" value="1"/>
</dbReference>
<name>A0A143QFQ6_RHOFA</name>
<proteinExistence type="predicted"/>
<dbReference type="PATRIC" id="fig|1653479.3.peg.712"/>
<evidence type="ECO:0000259" key="1">
    <source>
        <dbReference type="PROSITE" id="PS51186"/>
    </source>
</evidence>
<dbReference type="OrthoDB" id="9775595at2"/>
<dbReference type="Pfam" id="PF24551">
    <property type="entry name" value="SH3_Rv0428c"/>
    <property type="match status" value="1"/>
</dbReference>
<protein>
    <recommendedName>
        <fullName evidence="1">N-acetyltransferase domain-containing protein</fullName>
    </recommendedName>
</protein>
<keyword evidence="3" id="KW-1185">Reference proteome</keyword>
<dbReference type="InterPro" id="IPR056934">
    <property type="entry name" value="SH3_Rv0428c"/>
</dbReference>
<dbReference type="AlphaFoldDB" id="A0A143QFQ6"/>